<dbReference type="OrthoDB" id="8713538at2"/>
<accession>A0A410GE36</accession>
<reference evidence="7 8" key="1">
    <citation type="submission" date="2017-08" db="EMBL/GenBank/DDBJ databases">
        <authorList>
            <person name="Park S.-J."/>
            <person name="Kim H."/>
        </authorList>
    </citation>
    <scope>NUCLEOTIDE SEQUENCE [LARGE SCALE GENOMIC DNA]</scope>
    <source>
        <strain evidence="8">ye3</strain>
    </source>
</reference>
<feature type="domain" description="SIS" evidence="6">
    <location>
        <begin position="129"/>
        <end position="266"/>
    </location>
</feature>
<protein>
    <submittedName>
        <fullName evidence="7">DNA-binding protein</fullName>
    </submittedName>
</protein>
<dbReference type="GO" id="GO:0003677">
    <property type="term" value="F:DNA binding"/>
    <property type="evidence" value="ECO:0007669"/>
    <property type="project" value="UniProtKB-KW"/>
</dbReference>
<evidence type="ECO:0000259" key="6">
    <source>
        <dbReference type="PROSITE" id="PS51464"/>
    </source>
</evidence>
<evidence type="ECO:0000256" key="4">
    <source>
        <dbReference type="ARBA" id="ARBA00023163"/>
    </source>
</evidence>
<dbReference type="KEGG" id="pus:CKA81_12385"/>
<name>A0A410GE36_9BURK</name>
<evidence type="ECO:0000259" key="5">
    <source>
        <dbReference type="PROSITE" id="PS51071"/>
    </source>
</evidence>
<dbReference type="InterPro" id="IPR009057">
    <property type="entry name" value="Homeodomain-like_sf"/>
</dbReference>
<dbReference type="Gene3D" id="1.10.10.10">
    <property type="entry name" value="Winged helix-like DNA-binding domain superfamily/Winged helix DNA-binding domain"/>
    <property type="match status" value="1"/>
</dbReference>
<keyword evidence="2 7" id="KW-0238">DNA-binding</keyword>
<organism evidence="7 8">
    <name type="scientific">Pollutimonas thiosulfatoxidans</name>
    <dbReference type="NCBI Taxonomy" id="2028345"/>
    <lineage>
        <taxon>Bacteria</taxon>
        <taxon>Pseudomonadati</taxon>
        <taxon>Pseudomonadota</taxon>
        <taxon>Betaproteobacteria</taxon>
        <taxon>Burkholderiales</taxon>
        <taxon>Alcaligenaceae</taxon>
        <taxon>Pollutimonas</taxon>
    </lineage>
</organism>
<evidence type="ECO:0000313" key="8">
    <source>
        <dbReference type="Proteomes" id="UP000283474"/>
    </source>
</evidence>
<dbReference type="Proteomes" id="UP000283474">
    <property type="component" value="Chromosome"/>
</dbReference>
<dbReference type="CDD" id="cd05013">
    <property type="entry name" value="SIS_RpiR"/>
    <property type="match status" value="1"/>
</dbReference>
<dbReference type="GO" id="GO:0003700">
    <property type="term" value="F:DNA-binding transcription factor activity"/>
    <property type="evidence" value="ECO:0007669"/>
    <property type="project" value="InterPro"/>
</dbReference>
<feature type="domain" description="HTH rpiR-type" evidence="5">
    <location>
        <begin position="7"/>
        <end position="83"/>
    </location>
</feature>
<evidence type="ECO:0000256" key="2">
    <source>
        <dbReference type="ARBA" id="ARBA00023125"/>
    </source>
</evidence>
<dbReference type="PANTHER" id="PTHR30514:SF18">
    <property type="entry name" value="RPIR-FAMILY TRANSCRIPTIONAL REGULATOR"/>
    <property type="match status" value="1"/>
</dbReference>
<keyword evidence="4" id="KW-0804">Transcription</keyword>
<keyword evidence="1" id="KW-0805">Transcription regulation</keyword>
<dbReference type="GO" id="GO:0097367">
    <property type="term" value="F:carbohydrate derivative binding"/>
    <property type="evidence" value="ECO:0007669"/>
    <property type="project" value="InterPro"/>
</dbReference>
<dbReference type="InterPro" id="IPR047640">
    <property type="entry name" value="RpiR-like"/>
</dbReference>
<sequence length="288" mass="31429">MPPNTLDDLIDRIQHDFAQLSPQFQIAARYLLDFPAEVPVTSMRSISRQAGVQPATLVRLAKSLGYQGWDELRQIFVRSLQQSPRRYTEQARELVRNKRQADVLGRAIAMHADNVRLLERLNATRLPGAVQLLAKAGHVYVAGFRASFAPAYTLHYLYRLFRSSVSLLRGDAGGLELELRAIGKRDVVVVTSFAPYSQEALRVSQAAHDAGAKVLAICDSIVAPIALKADAVLVFATGTPSFFPSSAAAVALVEILVEQLLAKAGKQAIAGLERAETQLHQTGAYVNT</sequence>
<gene>
    <name evidence="7" type="ORF">CKA81_12385</name>
</gene>
<dbReference type="InterPro" id="IPR036388">
    <property type="entry name" value="WH-like_DNA-bd_sf"/>
</dbReference>
<dbReference type="InterPro" id="IPR035472">
    <property type="entry name" value="RpiR-like_SIS"/>
</dbReference>
<dbReference type="InterPro" id="IPR046348">
    <property type="entry name" value="SIS_dom_sf"/>
</dbReference>
<dbReference type="InterPro" id="IPR000281">
    <property type="entry name" value="HTH_RpiR"/>
</dbReference>
<dbReference type="PROSITE" id="PS51464">
    <property type="entry name" value="SIS"/>
    <property type="match status" value="1"/>
</dbReference>
<dbReference type="SUPFAM" id="SSF53697">
    <property type="entry name" value="SIS domain"/>
    <property type="match status" value="1"/>
</dbReference>
<dbReference type="PANTHER" id="PTHR30514">
    <property type="entry name" value="GLUCOKINASE"/>
    <property type="match status" value="1"/>
</dbReference>
<dbReference type="Gene3D" id="3.40.50.10490">
    <property type="entry name" value="Glucose-6-phosphate isomerase like protein, domain 1"/>
    <property type="match status" value="1"/>
</dbReference>
<keyword evidence="3" id="KW-0324">Glycolysis</keyword>
<dbReference type="Pfam" id="PF01380">
    <property type="entry name" value="SIS"/>
    <property type="match status" value="1"/>
</dbReference>
<proteinExistence type="predicted"/>
<dbReference type="AlphaFoldDB" id="A0A410GE36"/>
<dbReference type="GO" id="GO:0006096">
    <property type="term" value="P:glycolytic process"/>
    <property type="evidence" value="ECO:0007669"/>
    <property type="project" value="UniProtKB-KW"/>
</dbReference>
<evidence type="ECO:0000256" key="1">
    <source>
        <dbReference type="ARBA" id="ARBA00023015"/>
    </source>
</evidence>
<dbReference type="EMBL" id="CP022987">
    <property type="protein sequence ID" value="QAA94535.1"/>
    <property type="molecule type" value="Genomic_DNA"/>
</dbReference>
<evidence type="ECO:0000256" key="3">
    <source>
        <dbReference type="ARBA" id="ARBA00023152"/>
    </source>
</evidence>
<dbReference type="Pfam" id="PF01418">
    <property type="entry name" value="HTH_6"/>
    <property type="match status" value="1"/>
</dbReference>
<dbReference type="PROSITE" id="PS51071">
    <property type="entry name" value="HTH_RPIR"/>
    <property type="match status" value="1"/>
</dbReference>
<dbReference type="InterPro" id="IPR001347">
    <property type="entry name" value="SIS_dom"/>
</dbReference>
<dbReference type="SUPFAM" id="SSF46689">
    <property type="entry name" value="Homeodomain-like"/>
    <property type="match status" value="1"/>
</dbReference>
<keyword evidence="8" id="KW-1185">Reference proteome</keyword>
<evidence type="ECO:0000313" key="7">
    <source>
        <dbReference type="EMBL" id="QAA94535.1"/>
    </source>
</evidence>
<dbReference type="RefSeq" id="WP_128355533.1">
    <property type="nucleotide sequence ID" value="NZ_CP022987.1"/>
</dbReference>